<dbReference type="OrthoDB" id="9791872at2"/>
<feature type="transmembrane region" description="Helical" evidence="1">
    <location>
        <begin position="39"/>
        <end position="62"/>
    </location>
</feature>
<sequence length="500" mass="52271">MIEILSNVDFTTFLVTVAGIFVGMFFGALPGFGGSSAMALVLPIAISMSPLNAMVFLIGIFGGTHYGGGIPAVLVGVPGDAGAAATVIDGFKMTRKGRASEALAMVAMGSAIAGIVSVICFHFLAPVLAKAALSFGPPELFVLVIFGLSIVGSIDLERMLKSLFAGALGLGIAAVGVDPYWAEPRLVFGSPHLYEGFPFIPALLGLFCIAQMLSLMAEKDLVQTEEVAAPTFRRTVVGMFETFRYWKALLIGTISGTFIGALPGAGASIASFVSYTIAKSVSSKPEEFGKGSPEGLVAPESANNAVVGGALIPTFALGIPGSGAAAVLMGVMMYMGLRPGPRLFVEQLPLIQTLVTYLLLGNIVMIVFGAIAAGTFYRITRIPIPVLVPCVIAAASVGAYAYRGEAFDLGVMMGFGLLGFLLQRWQYPLSAVVLGLVLGPMAEQYFVQSLAMSGWNFMVFFDRPITIVLWLLIAGSVLSSVVLYRRNRSERLGAGAGAGS</sequence>
<feature type="transmembrane region" description="Helical" evidence="1">
    <location>
        <begin position="103"/>
        <end position="125"/>
    </location>
</feature>
<dbReference type="eggNOG" id="COG3333">
    <property type="taxonomic scope" value="Bacteria"/>
</dbReference>
<feature type="transmembrane region" description="Helical" evidence="1">
    <location>
        <begin position="12"/>
        <end position="32"/>
    </location>
</feature>
<dbReference type="PANTHER" id="PTHR35342">
    <property type="entry name" value="TRICARBOXYLIC TRANSPORT PROTEIN"/>
    <property type="match status" value="1"/>
</dbReference>
<name>V4RN28_9HYPH</name>
<dbReference type="EMBL" id="AWXZ01000005">
    <property type="protein sequence ID" value="ESR27386.1"/>
    <property type="molecule type" value="Genomic_DNA"/>
</dbReference>
<gene>
    <name evidence="3" type="ORF">N177_0080</name>
</gene>
<dbReference type="STRING" id="631454.N177_0080"/>
<protein>
    <submittedName>
        <fullName evidence="3">Tricarboxylate transport membrane protein TctA</fullName>
    </submittedName>
</protein>
<dbReference type="Pfam" id="PF01970">
    <property type="entry name" value="TctA"/>
    <property type="match status" value="1"/>
</dbReference>
<reference evidence="3 4" key="1">
    <citation type="journal article" date="2014" name="Genome Announc.">
        <title>Draft Genome Sequence of Lutibaculum baratangense Strain AMV1T, Isolated from a Mud Volcano in Andamans, India.</title>
        <authorList>
            <person name="Singh A."/>
            <person name="Sreenivas A."/>
            <person name="Sathyanarayana Reddy G."/>
            <person name="Pinnaka A.K."/>
            <person name="Shivaji S."/>
        </authorList>
    </citation>
    <scope>NUCLEOTIDE SEQUENCE [LARGE SCALE GENOMIC DNA]</scope>
    <source>
        <strain evidence="3 4">AMV1</strain>
    </source>
</reference>
<keyword evidence="4" id="KW-1185">Reference proteome</keyword>
<keyword evidence="1" id="KW-0812">Transmembrane</keyword>
<proteinExistence type="predicted"/>
<feature type="transmembrane region" description="Helical" evidence="1">
    <location>
        <begin position="310"/>
        <end position="334"/>
    </location>
</feature>
<feature type="transmembrane region" description="Helical" evidence="1">
    <location>
        <begin position="465"/>
        <end position="484"/>
    </location>
</feature>
<feature type="domain" description="DUF112" evidence="2">
    <location>
        <begin position="14"/>
        <end position="434"/>
    </location>
</feature>
<keyword evidence="1" id="KW-0472">Membrane</keyword>
<feature type="transmembrane region" description="Helical" evidence="1">
    <location>
        <begin position="163"/>
        <end position="181"/>
    </location>
</feature>
<evidence type="ECO:0000313" key="4">
    <source>
        <dbReference type="Proteomes" id="UP000017819"/>
    </source>
</evidence>
<dbReference type="Proteomes" id="UP000017819">
    <property type="component" value="Unassembled WGS sequence"/>
</dbReference>
<dbReference type="AlphaFoldDB" id="V4RN28"/>
<evidence type="ECO:0000256" key="1">
    <source>
        <dbReference type="SAM" id="Phobius"/>
    </source>
</evidence>
<comment type="caution">
    <text evidence="3">The sequence shown here is derived from an EMBL/GenBank/DDBJ whole genome shotgun (WGS) entry which is preliminary data.</text>
</comment>
<feature type="transmembrane region" description="Helical" evidence="1">
    <location>
        <begin position="131"/>
        <end position="151"/>
    </location>
</feature>
<keyword evidence="1" id="KW-1133">Transmembrane helix</keyword>
<accession>V4RN28</accession>
<feature type="transmembrane region" description="Helical" evidence="1">
    <location>
        <begin position="68"/>
        <end position="91"/>
    </location>
</feature>
<feature type="transmembrane region" description="Helical" evidence="1">
    <location>
        <begin position="249"/>
        <end position="278"/>
    </location>
</feature>
<dbReference type="RefSeq" id="WP_023430238.1">
    <property type="nucleotide sequence ID" value="NZ_AWXZ01000005.1"/>
</dbReference>
<evidence type="ECO:0000313" key="3">
    <source>
        <dbReference type="EMBL" id="ESR27386.1"/>
    </source>
</evidence>
<dbReference type="PATRIC" id="fig|631454.5.peg.79"/>
<feature type="transmembrane region" description="Helical" evidence="1">
    <location>
        <begin position="382"/>
        <end position="402"/>
    </location>
</feature>
<organism evidence="3 4">
    <name type="scientific">Lutibaculum baratangense AMV1</name>
    <dbReference type="NCBI Taxonomy" id="631454"/>
    <lineage>
        <taxon>Bacteria</taxon>
        <taxon>Pseudomonadati</taxon>
        <taxon>Pseudomonadota</taxon>
        <taxon>Alphaproteobacteria</taxon>
        <taxon>Hyphomicrobiales</taxon>
        <taxon>Tepidamorphaceae</taxon>
        <taxon>Lutibaculum</taxon>
    </lineage>
</organism>
<dbReference type="InterPro" id="IPR002823">
    <property type="entry name" value="DUF112_TM"/>
</dbReference>
<feature type="transmembrane region" description="Helical" evidence="1">
    <location>
        <begin position="354"/>
        <end position="376"/>
    </location>
</feature>
<dbReference type="PANTHER" id="PTHR35342:SF5">
    <property type="entry name" value="TRICARBOXYLIC TRANSPORT PROTEIN"/>
    <property type="match status" value="1"/>
</dbReference>
<feature type="transmembrane region" description="Helical" evidence="1">
    <location>
        <begin position="193"/>
        <end position="213"/>
    </location>
</feature>
<evidence type="ECO:0000259" key="2">
    <source>
        <dbReference type="Pfam" id="PF01970"/>
    </source>
</evidence>